<name>A0ABD2P3W0_9CUCU</name>
<evidence type="ECO:0000256" key="7">
    <source>
        <dbReference type="ARBA" id="ARBA00079398"/>
    </source>
</evidence>
<evidence type="ECO:0000256" key="5">
    <source>
        <dbReference type="ARBA" id="ARBA00031971"/>
    </source>
</evidence>
<dbReference type="SMART" id="SM00883">
    <property type="entry name" value="Cpn10"/>
    <property type="match status" value="1"/>
</dbReference>
<sequence>MSQTIAKLYPLANRIIIKKAENAVCSRGGIVLPENTKTRLLRGIVVAVGPGQVNSEGERMPLSIKVGEDVILPDYGGTKLEIGEQKNLYIYRESDILAKIVE</sequence>
<protein>
    <recommendedName>
        <fullName evidence="2">10 kDa heat shock protein, mitochondrial</fullName>
    </recommendedName>
    <alternativeName>
        <fullName evidence="4">10 kDa chaperonin</fullName>
    </alternativeName>
    <alternativeName>
        <fullName evidence="6">20 kDa chaperonin, chloroplastic</fullName>
    </alternativeName>
    <alternativeName>
        <fullName evidence="5">Chaperonin 10</fullName>
    </alternativeName>
    <alternativeName>
        <fullName evidence="7">Protein Cpn21</fullName>
    </alternativeName>
</protein>
<organism evidence="9 10">
    <name type="scientific">Cryptolaemus montrouzieri</name>
    <dbReference type="NCBI Taxonomy" id="559131"/>
    <lineage>
        <taxon>Eukaryota</taxon>
        <taxon>Metazoa</taxon>
        <taxon>Ecdysozoa</taxon>
        <taxon>Arthropoda</taxon>
        <taxon>Hexapoda</taxon>
        <taxon>Insecta</taxon>
        <taxon>Pterygota</taxon>
        <taxon>Neoptera</taxon>
        <taxon>Endopterygota</taxon>
        <taxon>Coleoptera</taxon>
        <taxon>Polyphaga</taxon>
        <taxon>Cucujiformia</taxon>
        <taxon>Coccinelloidea</taxon>
        <taxon>Coccinellidae</taxon>
        <taxon>Scymninae</taxon>
        <taxon>Scymnini</taxon>
        <taxon>Cryptolaemus</taxon>
    </lineage>
</organism>
<evidence type="ECO:0000256" key="4">
    <source>
        <dbReference type="ARBA" id="ARBA00029976"/>
    </source>
</evidence>
<evidence type="ECO:0000256" key="1">
    <source>
        <dbReference type="ARBA" id="ARBA00006975"/>
    </source>
</evidence>
<dbReference type="InterPro" id="IPR018369">
    <property type="entry name" value="Chaprnonin_Cpn10_CS"/>
</dbReference>
<evidence type="ECO:0000256" key="2">
    <source>
        <dbReference type="ARBA" id="ARBA00018842"/>
    </source>
</evidence>
<accession>A0ABD2P3W0</accession>
<dbReference type="PANTHER" id="PTHR10772:SF0">
    <property type="entry name" value="10 KDA HEAT SHOCK PROTEIN, MITOCHONDRIAL"/>
    <property type="match status" value="1"/>
</dbReference>
<keyword evidence="10" id="KW-1185">Reference proteome</keyword>
<dbReference type="SUPFAM" id="SSF50129">
    <property type="entry name" value="GroES-like"/>
    <property type="match status" value="1"/>
</dbReference>
<dbReference type="AlphaFoldDB" id="A0ABD2P3W0"/>
<dbReference type="FunFam" id="2.30.33.40:FF:000001">
    <property type="entry name" value="10 kDa chaperonin"/>
    <property type="match status" value="1"/>
</dbReference>
<keyword evidence="3 8" id="KW-0143">Chaperone</keyword>
<dbReference type="InterPro" id="IPR020818">
    <property type="entry name" value="Chaperonin_GroES"/>
</dbReference>
<dbReference type="InterPro" id="IPR037124">
    <property type="entry name" value="Chaperonin_GroES_sf"/>
</dbReference>
<evidence type="ECO:0000256" key="6">
    <source>
        <dbReference type="ARBA" id="ARBA00073031"/>
    </source>
</evidence>
<reference evidence="9 10" key="1">
    <citation type="journal article" date="2021" name="BMC Biol.">
        <title>Horizontally acquired antibacterial genes associated with adaptive radiation of ladybird beetles.</title>
        <authorList>
            <person name="Li H.S."/>
            <person name="Tang X.F."/>
            <person name="Huang Y.H."/>
            <person name="Xu Z.Y."/>
            <person name="Chen M.L."/>
            <person name="Du X.Y."/>
            <person name="Qiu B.Y."/>
            <person name="Chen P.T."/>
            <person name="Zhang W."/>
            <person name="Slipinski A."/>
            <person name="Escalona H.E."/>
            <person name="Waterhouse R.M."/>
            <person name="Zwick A."/>
            <person name="Pang H."/>
        </authorList>
    </citation>
    <scope>NUCLEOTIDE SEQUENCE [LARGE SCALE GENOMIC DNA]</scope>
    <source>
        <strain evidence="9">SYSU2018</strain>
    </source>
</reference>
<evidence type="ECO:0000313" key="10">
    <source>
        <dbReference type="Proteomes" id="UP001516400"/>
    </source>
</evidence>
<evidence type="ECO:0000256" key="3">
    <source>
        <dbReference type="ARBA" id="ARBA00023186"/>
    </source>
</evidence>
<comment type="caution">
    <text evidence="9">The sequence shown here is derived from an EMBL/GenBank/DDBJ whole genome shotgun (WGS) entry which is preliminary data.</text>
</comment>
<dbReference type="PRINTS" id="PR00297">
    <property type="entry name" value="CHAPERONIN10"/>
</dbReference>
<dbReference type="Pfam" id="PF00166">
    <property type="entry name" value="Cpn10"/>
    <property type="match status" value="1"/>
</dbReference>
<dbReference type="InterPro" id="IPR011032">
    <property type="entry name" value="GroES-like_sf"/>
</dbReference>
<evidence type="ECO:0000256" key="8">
    <source>
        <dbReference type="RuleBase" id="RU003479"/>
    </source>
</evidence>
<gene>
    <name evidence="9" type="ORF">HHI36_019531</name>
</gene>
<dbReference type="PROSITE" id="PS00681">
    <property type="entry name" value="CHAPERONINS_CPN10"/>
    <property type="match status" value="1"/>
</dbReference>
<dbReference type="Proteomes" id="UP001516400">
    <property type="component" value="Unassembled WGS sequence"/>
</dbReference>
<evidence type="ECO:0000313" key="9">
    <source>
        <dbReference type="EMBL" id="KAL3285429.1"/>
    </source>
</evidence>
<dbReference type="CDD" id="cd00320">
    <property type="entry name" value="cpn10"/>
    <property type="match status" value="1"/>
</dbReference>
<dbReference type="PANTHER" id="PTHR10772">
    <property type="entry name" value="10 KDA HEAT SHOCK PROTEIN"/>
    <property type="match status" value="1"/>
</dbReference>
<comment type="similarity">
    <text evidence="1 8">Belongs to the GroES chaperonin family.</text>
</comment>
<proteinExistence type="inferred from homology"/>
<dbReference type="Gene3D" id="2.30.33.40">
    <property type="entry name" value="GroES chaperonin"/>
    <property type="match status" value="1"/>
</dbReference>
<dbReference type="EMBL" id="JABFTP020000165">
    <property type="protein sequence ID" value="KAL3285429.1"/>
    <property type="molecule type" value="Genomic_DNA"/>
</dbReference>